<gene>
    <name evidence="3" type="ORF">CLV74_10918</name>
</gene>
<dbReference type="InterPro" id="IPR036188">
    <property type="entry name" value="FAD/NAD-bd_sf"/>
</dbReference>
<sequence length="428" mass="45332">MTASTLTHGLWGRSAPAARDTAPLDGDVQADVAIIGAGYTGLSAALHLAQLGRSVVVLEARDIGFGGAGRNVGLVNAGMWVMPEDLLTALGSDMGSRLLDFLGDAPREVFDLIDRYAIPCEAQRTGTLHCAVGPKGLAEVRDRCRQWQARGAAVEVLGKAEAARKIGSDGYEGALWDHRAGTIQPMAYARGLARAALAEGAQIFTATQVRDVQHVGDGWQLRTDGGTVRAGALIAAGDAYMARVFPELATQQVILPYFNMATTPLTPQQLSEILPEKQGAWDTQEVLTSFRLDAAGRLVWGSVGALGVEAGVHRAWALRDMVRLFPQLRGVTFEHEWFGQIGMTANNLPRLHVLGPNGFAVAGYNGRGIAPGTVCGKALAHHIAGNLPLDEIPLPQVTAHPAPMRDIKSAALRVGAALVHGVNAVRPR</sequence>
<dbReference type="OrthoDB" id="9806601at2"/>
<dbReference type="PANTHER" id="PTHR13847:SF275">
    <property type="entry name" value="GAMMA-GLUTAMYLPUTRESCINE OXIDOREDUCTASE"/>
    <property type="match status" value="1"/>
</dbReference>
<protein>
    <submittedName>
        <fullName evidence="3">Glycine/D-amino acid oxidase-like deaminating enzyme</fullName>
    </submittedName>
</protein>
<dbReference type="PANTHER" id="PTHR13847">
    <property type="entry name" value="SARCOSINE DEHYDROGENASE-RELATED"/>
    <property type="match status" value="1"/>
</dbReference>
<dbReference type="SUPFAM" id="SSF51905">
    <property type="entry name" value="FAD/NAD(P)-binding domain"/>
    <property type="match status" value="1"/>
</dbReference>
<dbReference type="EMBL" id="PVTQ01000009">
    <property type="protein sequence ID" value="PRY87698.1"/>
    <property type="molecule type" value="Genomic_DNA"/>
</dbReference>
<dbReference type="RefSeq" id="WP_106265486.1">
    <property type="nucleotide sequence ID" value="NZ_PVTQ01000009.1"/>
</dbReference>
<dbReference type="InterPro" id="IPR006076">
    <property type="entry name" value="FAD-dep_OxRdtase"/>
</dbReference>
<accession>A0A2T0WLV5</accession>
<proteinExistence type="predicted"/>
<dbReference type="AlphaFoldDB" id="A0A2T0WLV5"/>
<dbReference type="GO" id="GO:0005737">
    <property type="term" value="C:cytoplasm"/>
    <property type="evidence" value="ECO:0007669"/>
    <property type="project" value="TreeGrafter"/>
</dbReference>
<evidence type="ECO:0000313" key="4">
    <source>
        <dbReference type="Proteomes" id="UP000238392"/>
    </source>
</evidence>
<dbReference type="PRINTS" id="PR00420">
    <property type="entry name" value="RNGMNOXGNASE"/>
</dbReference>
<feature type="domain" description="FAD dependent oxidoreductase" evidence="2">
    <location>
        <begin position="31"/>
        <end position="381"/>
    </location>
</feature>
<evidence type="ECO:0000313" key="3">
    <source>
        <dbReference type="EMBL" id="PRY87698.1"/>
    </source>
</evidence>
<organism evidence="3 4">
    <name type="scientific">Donghicola tyrosinivorans</name>
    <dbReference type="NCBI Taxonomy" id="1652492"/>
    <lineage>
        <taxon>Bacteria</taxon>
        <taxon>Pseudomonadati</taxon>
        <taxon>Pseudomonadota</taxon>
        <taxon>Alphaproteobacteria</taxon>
        <taxon>Rhodobacterales</taxon>
        <taxon>Roseobacteraceae</taxon>
        <taxon>Donghicola</taxon>
    </lineage>
</organism>
<keyword evidence="1" id="KW-0560">Oxidoreductase</keyword>
<keyword evidence="4" id="KW-1185">Reference proteome</keyword>
<reference evidence="3 4" key="1">
    <citation type="submission" date="2018-03" db="EMBL/GenBank/DDBJ databases">
        <title>Genomic Encyclopedia of Archaeal and Bacterial Type Strains, Phase II (KMG-II): from individual species to whole genera.</title>
        <authorList>
            <person name="Goeker M."/>
        </authorList>
    </citation>
    <scope>NUCLEOTIDE SEQUENCE [LARGE SCALE GENOMIC DNA]</scope>
    <source>
        <strain evidence="3 4">DSM 100212</strain>
    </source>
</reference>
<dbReference type="Pfam" id="PF01266">
    <property type="entry name" value="DAO"/>
    <property type="match status" value="1"/>
</dbReference>
<dbReference type="Gene3D" id="3.50.50.60">
    <property type="entry name" value="FAD/NAD(P)-binding domain"/>
    <property type="match status" value="1"/>
</dbReference>
<evidence type="ECO:0000256" key="1">
    <source>
        <dbReference type="ARBA" id="ARBA00023002"/>
    </source>
</evidence>
<evidence type="ECO:0000259" key="2">
    <source>
        <dbReference type="Pfam" id="PF01266"/>
    </source>
</evidence>
<name>A0A2T0WLV5_9RHOB</name>
<dbReference type="Gene3D" id="3.30.9.10">
    <property type="entry name" value="D-Amino Acid Oxidase, subunit A, domain 2"/>
    <property type="match status" value="1"/>
</dbReference>
<dbReference type="Proteomes" id="UP000238392">
    <property type="component" value="Unassembled WGS sequence"/>
</dbReference>
<comment type="caution">
    <text evidence="3">The sequence shown here is derived from an EMBL/GenBank/DDBJ whole genome shotgun (WGS) entry which is preliminary data.</text>
</comment>
<dbReference type="GO" id="GO:0016491">
    <property type="term" value="F:oxidoreductase activity"/>
    <property type="evidence" value="ECO:0007669"/>
    <property type="project" value="UniProtKB-KW"/>
</dbReference>